<organism evidence="2 3">
    <name type="scientific">Helicostylum pulchrum</name>
    <dbReference type="NCBI Taxonomy" id="562976"/>
    <lineage>
        <taxon>Eukaryota</taxon>
        <taxon>Fungi</taxon>
        <taxon>Fungi incertae sedis</taxon>
        <taxon>Mucoromycota</taxon>
        <taxon>Mucoromycotina</taxon>
        <taxon>Mucoromycetes</taxon>
        <taxon>Mucorales</taxon>
        <taxon>Mucorineae</taxon>
        <taxon>Mucoraceae</taxon>
        <taxon>Helicostylum</taxon>
    </lineage>
</organism>
<proteinExistence type="predicted"/>
<feature type="transmembrane region" description="Helical" evidence="1">
    <location>
        <begin position="20"/>
        <end position="40"/>
    </location>
</feature>
<dbReference type="EMBL" id="BAABUJ010000070">
    <property type="protein sequence ID" value="GAA5806548.1"/>
    <property type="molecule type" value="Genomic_DNA"/>
</dbReference>
<gene>
    <name evidence="2" type="ORF">HPULCUR_012084</name>
</gene>
<name>A0ABP9YI77_9FUNG</name>
<keyword evidence="1" id="KW-0812">Transmembrane</keyword>
<keyword evidence="1" id="KW-0472">Membrane</keyword>
<evidence type="ECO:0000313" key="2">
    <source>
        <dbReference type="EMBL" id="GAA5806548.1"/>
    </source>
</evidence>
<sequence length="348" mass="39524">MGHSFCQRTTLHLNKVSNTYSVATFFILLLFLTFCACFVVPDELLTFKVLNDQLPGKDRISKQILRSQSVIDLISLDLLNVPSGTYTTASTEWDNGTVSDILYVPLLGSRNSLPPILIEIQLVVDEAFMPRVISYSQNAFRLYNQYPMVLVFCISKISPSNLIDKFTPVESKPWIQTLRNCDFWAESCFLVERSSLPNEKSDATMSPLLALSSFLLQQSATLFGHSHPNHPTIQMLYKLLKDNVDKENDCEQGFTNIIDVICSNNIKLLQKAKDSLQNVPDSSATNNIISRTLEFNGLAKRKYVDLIESDDSLEELPAFALKEKLQNDSPTQKDFTYILKYRRGRRKN</sequence>
<accession>A0ABP9YI77</accession>
<evidence type="ECO:0000313" key="3">
    <source>
        <dbReference type="Proteomes" id="UP001476247"/>
    </source>
</evidence>
<keyword evidence="1" id="KW-1133">Transmembrane helix</keyword>
<protein>
    <submittedName>
        <fullName evidence="2">Uncharacterized protein</fullName>
    </submittedName>
</protein>
<evidence type="ECO:0000256" key="1">
    <source>
        <dbReference type="SAM" id="Phobius"/>
    </source>
</evidence>
<comment type="caution">
    <text evidence="2">The sequence shown here is derived from an EMBL/GenBank/DDBJ whole genome shotgun (WGS) entry which is preliminary data.</text>
</comment>
<dbReference type="Proteomes" id="UP001476247">
    <property type="component" value="Unassembled WGS sequence"/>
</dbReference>
<keyword evidence="3" id="KW-1185">Reference proteome</keyword>
<reference evidence="2 3" key="1">
    <citation type="submission" date="2024-04" db="EMBL/GenBank/DDBJ databases">
        <title>genome sequences of Mucor flavus KT1a and Helicostylum pulchrum KT1b strains isolation_sourced from the surface of a dry-aged beef.</title>
        <authorList>
            <person name="Toyotome T."/>
            <person name="Hosono M."/>
            <person name="Torimaru M."/>
            <person name="Fukuda K."/>
            <person name="Mikami N."/>
        </authorList>
    </citation>
    <scope>NUCLEOTIDE SEQUENCE [LARGE SCALE GENOMIC DNA]</scope>
    <source>
        <strain evidence="2 3">KT1b</strain>
    </source>
</reference>